<feature type="domain" description="Radical SAM core" evidence="13">
    <location>
        <begin position="12"/>
        <end position="184"/>
    </location>
</feature>
<dbReference type="SFLD" id="SFLDS00029">
    <property type="entry name" value="Radical_SAM"/>
    <property type="match status" value="1"/>
</dbReference>
<evidence type="ECO:0000256" key="4">
    <source>
        <dbReference type="ARBA" id="ARBA00014281"/>
    </source>
</evidence>
<keyword evidence="17" id="KW-1185">Reference proteome</keyword>
<dbReference type="GO" id="GO:0051539">
    <property type="term" value="F:4 iron, 4 sulfur cluster binding"/>
    <property type="evidence" value="ECO:0007669"/>
    <property type="project" value="UniProtKB-KW"/>
</dbReference>
<evidence type="ECO:0000256" key="11">
    <source>
        <dbReference type="ARBA" id="ARBA00047365"/>
    </source>
</evidence>
<dbReference type="SFLD" id="SFLDG01063">
    <property type="entry name" value="activating_enzymes__group_1"/>
    <property type="match status" value="1"/>
</dbReference>
<dbReference type="SFLD" id="SFLDG01066">
    <property type="entry name" value="organic_radical-activating_enz"/>
    <property type="match status" value="1"/>
</dbReference>
<dbReference type="NCBIfam" id="TIGR02491">
    <property type="entry name" value="NrdG"/>
    <property type="match status" value="1"/>
</dbReference>
<dbReference type="Gene3D" id="3.20.20.70">
    <property type="entry name" value="Aldolase class I"/>
    <property type="match status" value="1"/>
</dbReference>
<dbReference type="InterPro" id="IPR012837">
    <property type="entry name" value="NrdG"/>
</dbReference>
<dbReference type="PROSITE" id="PS51918">
    <property type="entry name" value="RADICAL_SAM"/>
    <property type="match status" value="1"/>
</dbReference>
<name>A0A1B3WEL7_9FIRM</name>
<gene>
    <name evidence="15" type="primary">nrdG</name>
    <name evidence="14" type="ORF">BCB69_05145</name>
    <name evidence="15" type="ORF">DX915_04255</name>
</gene>
<dbReference type="Proteomes" id="UP000094757">
    <property type="component" value="Chromosome"/>
</dbReference>
<evidence type="ECO:0000256" key="6">
    <source>
        <dbReference type="ARBA" id="ARBA00022691"/>
    </source>
</evidence>
<dbReference type="OrthoDB" id="9782387at2"/>
<evidence type="ECO:0000256" key="3">
    <source>
        <dbReference type="ARBA" id="ARBA00009777"/>
    </source>
</evidence>
<comment type="function">
    <text evidence="2 12">Activation of anaerobic ribonucleoside-triphosphate reductase under anaerobic conditions by generation of an organic free radical, using S-adenosylmethionine and reduced flavodoxin as cosubstrates to produce 5'-deoxy-adenosine.</text>
</comment>
<dbReference type="STRING" id="39950.BCB69_05145"/>
<keyword evidence="8 12" id="KW-0560">Oxidoreductase</keyword>
<evidence type="ECO:0000313" key="17">
    <source>
        <dbReference type="Proteomes" id="UP000266262"/>
    </source>
</evidence>
<keyword evidence="9" id="KW-0408">Iron</keyword>
<dbReference type="SUPFAM" id="SSF102114">
    <property type="entry name" value="Radical SAM enzymes"/>
    <property type="match status" value="1"/>
</dbReference>
<keyword evidence="7" id="KW-0479">Metal-binding</keyword>
<comment type="catalytic activity">
    <reaction evidence="11">
        <text>glycyl-[protein] + reduced [flavodoxin] + S-adenosyl-L-methionine = glycin-2-yl radical-[protein] + semiquinone [flavodoxin] + 5'-deoxyadenosine + L-methionine + H(+)</text>
        <dbReference type="Rhea" id="RHEA:61976"/>
        <dbReference type="Rhea" id="RHEA-COMP:10622"/>
        <dbReference type="Rhea" id="RHEA-COMP:14480"/>
        <dbReference type="Rhea" id="RHEA-COMP:15993"/>
        <dbReference type="Rhea" id="RHEA-COMP:15994"/>
        <dbReference type="ChEBI" id="CHEBI:15378"/>
        <dbReference type="ChEBI" id="CHEBI:17319"/>
        <dbReference type="ChEBI" id="CHEBI:29947"/>
        <dbReference type="ChEBI" id="CHEBI:32722"/>
        <dbReference type="ChEBI" id="CHEBI:57618"/>
        <dbReference type="ChEBI" id="CHEBI:57844"/>
        <dbReference type="ChEBI" id="CHEBI:59789"/>
        <dbReference type="ChEBI" id="CHEBI:140311"/>
    </reaction>
</comment>
<evidence type="ECO:0000313" key="16">
    <source>
        <dbReference type="Proteomes" id="UP000094757"/>
    </source>
</evidence>
<dbReference type="InterPro" id="IPR001989">
    <property type="entry name" value="Radical_activat_CS"/>
</dbReference>
<dbReference type="GO" id="GO:0004748">
    <property type="term" value="F:ribonucleoside-diphosphate reductase activity, thioredoxin disulfide as acceptor"/>
    <property type="evidence" value="ECO:0007669"/>
    <property type="project" value="TreeGrafter"/>
</dbReference>
<dbReference type="EMBL" id="QWKU01000001">
    <property type="protein sequence ID" value="RID94718.1"/>
    <property type="molecule type" value="Genomic_DNA"/>
</dbReference>
<evidence type="ECO:0000256" key="8">
    <source>
        <dbReference type="ARBA" id="ARBA00023002"/>
    </source>
</evidence>
<dbReference type="PROSITE" id="PS01087">
    <property type="entry name" value="RADICAL_ACTIVATING"/>
    <property type="match status" value="1"/>
</dbReference>
<dbReference type="GO" id="GO:0043365">
    <property type="term" value="F:[formate-C-acetyltransferase]-activating enzyme activity"/>
    <property type="evidence" value="ECO:0007669"/>
    <property type="project" value="InterPro"/>
</dbReference>
<dbReference type="EMBL" id="CP017037">
    <property type="protein sequence ID" value="AOH39385.1"/>
    <property type="molecule type" value="Genomic_DNA"/>
</dbReference>
<evidence type="ECO:0000256" key="9">
    <source>
        <dbReference type="ARBA" id="ARBA00023004"/>
    </source>
</evidence>
<dbReference type="RefSeq" id="WP_069177203.1">
    <property type="nucleotide sequence ID" value="NZ_CP017037.1"/>
</dbReference>
<dbReference type="KEGG" id="dpn:BCB69_05145"/>
<keyword evidence="10" id="KW-0411">Iron-sulfur</keyword>
<dbReference type="InterPro" id="IPR058240">
    <property type="entry name" value="rSAM_sf"/>
</dbReference>
<evidence type="ECO:0000256" key="5">
    <source>
        <dbReference type="ARBA" id="ARBA00022485"/>
    </source>
</evidence>
<evidence type="ECO:0000256" key="10">
    <source>
        <dbReference type="ARBA" id="ARBA00023014"/>
    </source>
</evidence>
<reference evidence="16" key="2">
    <citation type="submission" date="2016-08" db="EMBL/GenBank/DDBJ databases">
        <authorList>
            <person name="Holder M.E."/>
            <person name="Ajami N.J."/>
            <person name="Petrosino J.F."/>
        </authorList>
    </citation>
    <scope>NUCLEOTIDE SEQUENCE [LARGE SCALE GENOMIC DNA]</scope>
    <source>
        <strain evidence="16">F0677</strain>
    </source>
</reference>
<comment type="similarity">
    <text evidence="3 12">Belongs to the organic radical-activating enzymes family.</text>
</comment>
<dbReference type="PANTHER" id="PTHR30352">
    <property type="entry name" value="PYRUVATE FORMATE-LYASE-ACTIVATING ENZYME"/>
    <property type="match status" value="1"/>
</dbReference>
<evidence type="ECO:0000313" key="14">
    <source>
        <dbReference type="EMBL" id="AOH39385.1"/>
    </source>
</evidence>
<evidence type="ECO:0000313" key="15">
    <source>
        <dbReference type="EMBL" id="RID94718.1"/>
    </source>
</evidence>
<evidence type="ECO:0000259" key="13">
    <source>
        <dbReference type="PROSITE" id="PS51918"/>
    </source>
</evidence>
<evidence type="ECO:0000256" key="2">
    <source>
        <dbReference type="ARBA" id="ARBA00003852"/>
    </source>
</evidence>
<dbReference type="InterPro" id="IPR007197">
    <property type="entry name" value="rSAM"/>
</dbReference>
<keyword evidence="6" id="KW-0949">S-adenosyl-L-methionine</keyword>
<evidence type="ECO:0000256" key="1">
    <source>
        <dbReference type="ARBA" id="ARBA00001966"/>
    </source>
</evidence>
<comment type="cofactor">
    <cofactor evidence="1">
        <name>[4Fe-4S] cluster</name>
        <dbReference type="ChEBI" id="CHEBI:49883"/>
    </cofactor>
</comment>
<dbReference type="PIRSF" id="PIRSF000368">
    <property type="entry name" value="NrdG"/>
    <property type="match status" value="1"/>
</dbReference>
<dbReference type="EC" id="1.97.1.-" evidence="12"/>
<dbReference type="PANTHER" id="PTHR30352:SF2">
    <property type="entry name" value="ANAEROBIC RIBONUCLEOSIDE-TRIPHOSPHATE REDUCTASE-ACTIVATING PROTEIN"/>
    <property type="match status" value="1"/>
</dbReference>
<dbReference type="Pfam" id="PF13353">
    <property type="entry name" value="Fer4_12"/>
    <property type="match status" value="1"/>
</dbReference>
<dbReference type="SFLD" id="SFLDF00299">
    <property type="entry name" value="anaerobic_ribonucleoside-triph"/>
    <property type="match status" value="1"/>
</dbReference>
<dbReference type="GO" id="GO:0046872">
    <property type="term" value="F:metal ion binding"/>
    <property type="evidence" value="ECO:0007669"/>
    <property type="project" value="UniProtKB-KW"/>
</dbReference>
<dbReference type="AlphaFoldDB" id="A0A1B3WEL7"/>
<keyword evidence="5" id="KW-0004">4Fe-4S</keyword>
<protein>
    <recommendedName>
        <fullName evidence="4 12">Anaerobic ribonucleoside-triphosphate reductase-activating protein</fullName>
        <ecNumber evidence="12">1.97.1.-</ecNumber>
    </recommendedName>
</protein>
<sequence length="184" mass="21092">MNYSGIKTYDIANGPGIRLSLFVSGCTHHCKGCFNAKTWDFDYGNPFTEETIDYIIEQLGQDCYQGMTLLGGEPMEPSNQKALLPLVKRFKETYPEKDLWCYSGYLYDRDLVGRFSKMIPETEELLKRIDVLVDGRFVLELKDITLLFKGSSNQRTIDVQRTRKEGKIVLWKPGMVSISAMTHL</sequence>
<accession>A0A1B3WEL7</accession>
<dbReference type="Proteomes" id="UP000266262">
    <property type="component" value="Unassembled WGS sequence"/>
</dbReference>
<evidence type="ECO:0000256" key="12">
    <source>
        <dbReference type="PIRNR" id="PIRNR000368"/>
    </source>
</evidence>
<dbReference type="InterPro" id="IPR034457">
    <property type="entry name" value="Organic_radical-activating"/>
</dbReference>
<reference evidence="14" key="1">
    <citation type="submission" date="2016-08" db="EMBL/GenBank/DDBJ databases">
        <authorList>
            <person name="Seilhamer J.J."/>
        </authorList>
    </citation>
    <scope>NUCLEOTIDE SEQUENCE [LARGE SCALE GENOMIC DNA]</scope>
    <source>
        <strain evidence="14">F0677</strain>
    </source>
</reference>
<dbReference type="InterPro" id="IPR013785">
    <property type="entry name" value="Aldolase_TIM"/>
</dbReference>
<organism evidence="14 16">
    <name type="scientific">Dialister pneumosintes</name>
    <dbReference type="NCBI Taxonomy" id="39950"/>
    <lineage>
        <taxon>Bacteria</taxon>
        <taxon>Bacillati</taxon>
        <taxon>Bacillota</taxon>
        <taxon>Negativicutes</taxon>
        <taxon>Veillonellales</taxon>
        <taxon>Veillonellaceae</taxon>
        <taxon>Dialister</taxon>
    </lineage>
</organism>
<evidence type="ECO:0000256" key="7">
    <source>
        <dbReference type="ARBA" id="ARBA00022723"/>
    </source>
</evidence>
<proteinExistence type="inferred from homology"/>
<reference evidence="15 17" key="3">
    <citation type="submission" date="2018-08" db="EMBL/GenBank/DDBJ databases">
        <title>Draft genome sequence of Dialister pneumosintes KCOM 1685.</title>
        <authorList>
            <person name="Kook J.-K."/>
            <person name="Park S.-N."/>
            <person name="Lim Y.K."/>
        </authorList>
    </citation>
    <scope>NUCLEOTIDE SEQUENCE [LARGE SCALE GENOMIC DNA]</scope>
    <source>
        <strain evidence="15 17">KCOM 1685</strain>
    </source>
</reference>